<dbReference type="HOGENOM" id="CLU_301445_0_0_5"/>
<dbReference type="KEGG" id="mai:MICA_2075"/>
<dbReference type="EMBL" id="CP002382">
    <property type="protein sequence ID" value="AEP10382.1"/>
    <property type="molecule type" value="Genomic_DNA"/>
</dbReference>
<sequence>MTFIKELNKPLTYYCHVKLYMRRWKRGKHFYKSSLSNIFSVIWLATAITAIVTYAYPIGDYLSNEAVKNYNDFLITSIPTQAAVVGIIIPIIFALVEQLFKNQDTFFKAFLYWSKVIHLTISSLLLVLFLSIQIVLSIKITAATFWLSFSWFSLNLIGTIRLVLVSLSFFFPARRFALLLSYIGEILLPAEIRRNLDVAVKSTKDTKALCFQGFIQNLYDKIISNGTDNEKRDTPKTKEILHHLSIPALESIRNGAHEDFQDQLKFLIDAHTYLITRSGVSGNTNDNYATLSTSPFWGWGMAQFMDWNNPYRQIITECVAKIEIDSRFYETYCYYCIRGIYERIVDYSPQRITGNAVEWATMAHYVLMHHVFKQAISNLPTPPIPGEEITLPTHLKNTYISAIKTYISAWESLKQEITFHLVAKEQPIERKRFKDLDAHLKENAYSICRCVSNGDKWGALWLIDTHLRWNERLYRISQTNYWQKGSLEIFSRNFHDLIEAPESLIGEEQKIHAVIITYNLWFDTTLALYGLLWGHSDENDTSFPKEIASSLYHQRTIDNVSRTPGLYGQLSDGFDLLCSFIRIKSSRQYEASITEKLGRGFNNPFDSSKISGRVYVSGGGNYIYETFSNLILSYAYKVQERQFLLSHRIDGLLPELSKNADQAHNVSTSLQMLIGTIERQSTEKIKDIYLFNHNKEISAAQAKYYKRTIIIHIKSIKDRINNRYIKVLKETPISQRLIEIERGRAEVRIFQEIQHKFPVSLFTTCHSVNTINPLEMMINARIGGCPKEIFVEHQACIKTMPDGSLDSYTDTCLNEILKLPLSLALQKLGKENYTPRTPLDFWKNFKAAVNEVKQNGYTPIILDSTTYLDFLNSWEHNIGDQVGIKPIDFGHNFQQIFQEKYGENYRKHLYNEPVFAWRSADTNCFIILGKEQLKEAMYRKYADNTHLSLHYQLDNEENSEGIVEYKCEYDVSVIGTRAHYINVEALQETDY</sequence>
<proteinExistence type="predicted"/>
<name>G2KQ14_MICAA</name>
<feature type="transmembrane region" description="Helical" evidence="1">
    <location>
        <begin position="78"/>
        <end position="96"/>
    </location>
</feature>
<dbReference type="AlphaFoldDB" id="G2KQ14"/>
<feature type="transmembrane region" description="Helical" evidence="1">
    <location>
        <begin position="116"/>
        <end position="136"/>
    </location>
</feature>
<organism evidence="2 3">
    <name type="scientific">Micavibrio aeruginosavorus (strain ARL-13)</name>
    <dbReference type="NCBI Taxonomy" id="856793"/>
    <lineage>
        <taxon>Bacteria</taxon>
        <taxon>Pseudomonadati</taxon>
        <taxon>Bdellovibrionota</taxon>
        <taxon>Bdellovibrionia</taxon>
        <taxon>Bdellovibrionales</taxon>
        <taxon>Pseudobdellovibrionaceae</taxon>
        <taxon>Micavibrio</taxon>
    </lineage>
</organism>
<dbReference type="OrthoDB" id="7203514at2"/>
<dbReference type="RefSeq" id="WP_014103605.1">
    <property type="nucleotide sequence ID" value="NC_016026.1"/>
</dbReference>
<evidence type="ECO:0000313" key="3">
    <source>
        <dbReference type="Proteomes" id="UP000009286"/>
    </source>
</evidence>
<keyword evidence="3" id="KW-1185">Reference proteome</keyword>
<gene>
    <name evidence="2" type="ordered locus">MICA_2075</name>
</gene>
<feature type="transmembrane region" description="Helical" evidence="1">
    <location>
        <begin position="35"/>
        <end position="58"/>
    </location>
</feature>
<feature type="transmembrane region" description="Helical" evidence="1">
    <location>
        <begin position="148"/>
        <end position="171"/>
    </location>
</feature>
<keyword evidence="1" id="KW-0472">Membrane</keyword>
<accession>G2KQ14</accession>
<keyword evidence="1" id="KW-0812">Transmembrane</keyword>
<evidence type="ECO:0000256" key="1">
    <source>
        <dbReference type="SAM" id="Phobius"/>
    </source>
</evidence>
<protein>
    <submittedName>
        <fullName evidence="2">Uncharacterized protein</fullName>
    </submittedName>
</protein>
<dbReference type="Proteomes" id="UP000009286">
    <property type="component" value="Chromosome"/>
</dbReference>
<evidence type="ECO:0000313" key="2">
    <source>
        <dbReference type="EMBL" id="AEP10382.1"/>
    </source>
</evidence>
<keyword evidence="1" id="KW-1133">Transmembrane helix</keyword>
<reference evidence="2 3" key="1">
    <citation type="journal article" date="2011" name="BMC Genomics">
        <title>Genomic insights into an obligate epibiotic bacterial predator: Micavibrio aeruginosavorus ARL-13.</title>
        <authorList>
            <person name="Wang Z."/>
            <person name="Kadouri D."/>
            <person name="Wu M."/>
        </authorList>
    </citation>
    <scope>NUCLEOTIDE SEQUENCE [LARGE SCALE GENOMIC DNA]</scope>
    <source>
        <strain evidence="2 3">ARL-13</strain>
    </source>
</reference>